<accession>A0A9R1VHA4</accession>
<dbReference type="GO" id="GO:0043139">
    <property type="term" value="F:5'-3' DNA helicase activity"/>
    <property type="evidence" value="ECO:0007669"/>
    <property type="project" value="InterPro"/>
</dbReference>
<evidence type="ECO:0000313" key="2">
    <source>
        <dbReference type="Proteomes" id="UP000235145"/>
    </source>
</evidence>
<proteinExistence type="predicted"/>
<protein>
    <submittedName>
        <fullName evidence="1">Uncharacterized protein</fullName>
    </submittedName>
</protein>
<dbReference type="Proteomes" id="UP000235145">
    <property type="component" value="Unassembled WGS sequence"/>
</dbReference>
<gene>
    <name evidence="1" type="ORF">LSAT_V11C500282090</name>
</gene>
<dbReference type="PANTHER" id="PTHR12873:SF2">
    <property type="entry name" value="DNA HELICASE"/>
    <property type="match status" value="1"/>
</dbReference>
<evidence type="ECO:0000313" key="1">
    <source>
        <dbReference type="EMBL" id="KAJ0207202.1"/>
    </source>
</evidence>
<dbReference type="GO" id="GO:0003697">
    <property type="term" value="F:single-stranded DNA binding"/>
    <property type="evidence" value="ECO:0007669"/>
    <property type="project" value="InterPro"/>
</dbReference>
<name>A0A9R1VHA4_LACSA</name>
<dbReference type="PANTHER" id="PTHR12873">
    <property type="entry name" value="T7-LIKE MITOCHONDRIAL DNA HELICASE"/>
    <property type="match status" value="1"/>
</dbReference>
<sequence length="136" mass="15790">MSLVHLKKVAIWRCFDFECGLSGHVLADVGPIQEEVNKVNVPKKPSEETLCLEPLGDELIEYFATQKISEEILKKNVVMQMIDDKNVIAYTYRRNGELVNYKFRSITSRKFWQVGFKLLIYIKACWCHFSSLLTIV</sequence>
<reference evidence="1 2" key="1">
    <citation type="journal article" date="2017" name="Nat. Commun.">
        <title>Genome assembly with in vitro proximity ligation data and whole-genome triplication in lettuce.</title>
        <authorList>
            <person name="Reyes-Chin-Wo S."/>
            <person name="Wang Z."/>
            <person name="Yang X."/>
            <person name="Kozik A."/>
            <person name="Arikit S."/>
            <person name="Song C."/>
            <person name="Xia L."/>
            <person name="Froenicke L."/>
            <person name="Lavelle D.O."/>
            <person name="Truco M.J."/>
            <person name="Xia R."/>
            <person name="Zhu S."/>
            <person name="Xu C."/>
            <person name="Xu H."/>
            <person name="Xu X."/>
            <person name="Cox K."/>
            <person name="Korf I."/>
            <person name="Meyers B.C."/>
            <person name="Michelmore R.W."/>
        </authorList>
    </citation>
    <scope>NUCLEOTIDE SEQUENCE [LARGE SCALE GENOMIC DNA]</scope>
    <source>
        <strain evidence="2">cv. Salinas</strain>
        <tissue evidence="1">Seedlings</tissue>
    </source>
</reference>
<dbReference type="EMBL" id="NBSK02000005">
    <property type="protein sequence ID" value="KAJ0207202.1"/>
    <property type="molecule type" value="Genomic_DNA"/>
</dbReference>
<organism evidence="1 2">
    <name type="scientific">Lactuca sativa</name>
    <name type="common">Garden lettuce</name>
    <dbReference type="NCBI Taxonomy" id="4236"/>
    <lineage>
        <taxon>Eukaryota</taxon>
        <taxon>Viridiplantae</taxon>
        <taxon>Streptophyta</taxon>
        <taxon>Embryophyta</taxon>
        <taxon>Tracheophyta</taxon>
        <taxon>Spermatophyta</taxon>
        <taxon>Magnoliopsida</taxon>
        <taxon>eudicotyledons</taxon>
        <taxon>Gunneridae</taxon>
        <taxon>Pentapetalae</taxon>
        <taxon>asterids</taxon>
        <taxon>campanulids</taxon>
        <taxon>Asterales</taxon>
        <taxon>Asteraceae</taxon>
        <taxon>Cichorioideae</taxon>
        <taxon>Cichorieae</taxon>
        <taxon>Lactucinae</taxon>
        <taxon>Lactuca</taxon>
    </lineage>
</organism>
<dbReference type="AlphaFoldDB" id="A0A9R1VHA4"/>
<keyword evidence="2" id="KW-1185">Reference proteome</keyword>
<dbReference type="InterPro" id="IPR027032">
    <property type="entry name" value="Twinkle-like"/>
</dbReference>
<comment type="caution">
    <text evidence="1">The sequence shown here is derived from an EMBL/GenBank/DDBJ whole genome shotgun (WGS) entry which is preliminary data.</text>
</comment>